<keyword evidence="3" id="KW-0223">Dioxygenase</keyword>
<dbReference type="GO" id="GO:0005506">
    <property type="term" value="F:iron ion binding"/>
    <property type="evidence" value="ECO:0007669"/>
    <property type="project" value="InterPro"/>
</dbReference>
<dbReference type="VEuPathDB" id="CryptoDB:Cvel_2422"/>
<comment type="cofactor">
    <cofactor evidence="1">
        <name>L-ascorbate</name>
        <dbReference type="ChEBI" id="CHEBI:38290"/>
    </cofactor>
</comment>
<sequence>MVRECLNPCLFRWCLCLLFCVVFVSSGGDETAFVREVSRRLLFMNPLEPDVDLVWTAGPLISSTLSEVGGGGKGFEEVMLAEARLHIAGQRFDRACGIYSSILSLQPSNQTVVALAAHGLFSSGCSPGDAETALESAAKKGKKINLAVQCALFEVVLHSHSRNKNLARLKKLLKKVIGTRPHEDNEIHPLLRLNFLSEVVSSLDALQESEGDLELLLCIVEVSMKMYKAKKDVADWFHSEELQRVGGLPEDPPSNEAEALKGSLLISQSDPRLLWSRGDTSSLEGSLEMLKAVSEHAGPTRGALEKRFSPYKRMAADLLRDLKDVRRGVDPTIAASFGPLRHLVGQGTFRRQAGTPGSAMSLPLGNPLFLPSLIGETDGAETERAVPQVELWTASDVPPVFRVAGVASPEECDELIQAGRGLMKKSQTGSADGQSSSARKSETAFLTDTWASQAQRKVLQRAAGILGIPFLKPTDFDFQLLHYQKGEHYRLHNDTDNHFEAPRLVTMLLYLGDPVGGGETVFPRALGSSFECESKDECERRSAEWADSCSTSAPGLVSQPRKGDLVFWYNFDQEGFHDPLTIHAGCDVAAGDKWAANLWLDSVDGFSLGFDPLAVPLPFKEEPGGPGRQSSHSHGHSDEL</sequence>
<keyword evidence="4" id="KW-0560">Oxidoreductase</keyword>
<dbReference type="GO" id="GO:0031418">
    <property type="term" value="F:L-ascorbic acid binding"/>
    <property type="evidence" value="ECO:0007669"/>
    <property type="project" value="InterPro"/>
</dbReference>
<gene>
    <name evidence="9" type="ORF">Cvel_2422</name>
</gene>
<dbReference type="PANTHER" id="PTHR10869">
    <property type="entry name" value="PROLYL 4-HYDROXYLASE ALPHA SUBUNIT"/>
    <property type="match status" value="1"/>
</dbReference>
<dbReference type="InterPro" id="IPR045054">
    <property type="entry name" value="P4HA-like"/>
</dbReference>
<evidence type="ECO:0000256" key="3">
    <source>
        <dbReference type="ARBA" id="ARBA00022964"/>
    </source>
</evidence>
<feature type="chain" id="PRO_5005192507" description="Fe2OG dioxygenase domain-containing protein" evidence="7">
    <location>
        <begin position="27"/>
        <end position="640"/>
    </location>
</feature>
<accession>A0A0G4IES5</accession>
<dbReference type="AlphaFoldDB" id="A0A0G4IES5"/>
<dbReference type="GO" id="GO:0005783">
    <property type="term" value="C:endoplasmic reticulum"/>
    <property type="evidence" value="ECO:0007669"/>
    <property type="project" value="TreeGrafter"/>
</dbReference>
<dbReference type="Pfam" id="PF13640">
    <property type="entry name" value="2OG-FeII_Oxy_3"/>
    <property type="match status" value="1"/>
</dbReference>
<dbReference type="SMART" id="SM00702">
    <property type="entry name" value="P4Hc"/>
    <property type="match status" value="1"/>
</dbReference>
<dbReference type="GO" id="GO:0004656">
    <property type="term" value="F:procollagen-proline 4-dioxygenase activity"/>
    <property type="evidence" value="ECO:0007669"/>
    <property type="project" value="TreeGrafter"/>
</dbReference>
<dbReference type="InterPro" id="IPR006620">
    <property type="entry name" value="Pro_4_hyd_alph"/>
</dbReference>
<keyword evidence="7" id="KW-0732">Signal</keyword>
<keyword evidence="2" id="KW-0479">Metal-binding</keyword>
<name>A0A0G4IES5_9ALVE</name>
<keyword evidence="5" id="KW-0408">Iron</keyword>
<protein>
    <recommendedName>
        <fullName evidence="8">Fe2OG dioxygenase domain-containing protein</fullName>
    </recommendedName>
</protein>
<dbReference type="InterPro" id="IPR005123">
    <property type="entry name" value="Oxoglu/Fe-dep_dioxygenase_dom"/>
</dbReference>
<dbReference type="InterPro" id="IPR044862">
    <property type="entry name" value="Pro_4_hyd_alph_FE2OG_OXY"/>
</dbReference>
<organism evidence="9">
    <name type="scientific">Chromera velia CCMP2878</name>
    <dbReference type="NCBI Taxonomy" id="1169474"/>
    <lineage>
        <taxon>Eukaryota</taxon>
        <taxon>Sar</taxon>
        <taxon>Alveolata</taxon>
        <taxon>Colpodellida</taxon>
        <taxon>Chromeraceae</taxon>
        <taxon>Chromera</taxon>
    </lineage>
</organism>
<evidence type="ECO:0000256" key="4">
    <source>
        <dbReference type="ARBA" id="ARBA00023002"/>
    </source>
</evidence>
<evidence type="ECO:0000313" key="9">
    <source>
        <dbReference type="EMBL" id="CEM55671.1"/>
    </source>
</evidence>
<reference evidence="9" key="1">
    <citation type="submission" date="2014-11" db="EMBL/GenBank/DDBJ databases">
        <authorList>
            <person name="Otto D Thomas"/>
            <person name="Naeem Raeece"/>
        </authorList>
    </citation>
    <scope>NUCLEOTIDE SEQUENCE</scope>
</reference>
<proteinExistence type="predicted"/>
<evidence type="ECO:0000256" key="5">
    <source>
        <dbReference type="ARBA" id="ARBA00023004"/>
    </source>
</evidence>
<evidence type="ECO:0000256" key="7">
    <source>
        <dbReference type="SAM" id="SignalP"/>
    </source>
</evidence>
<dbReference type="Gene3D" id="2.60.120.620">
    <property type="entry name" value="q2cbj1_9rhob like domain"/>
    <property type="match status" value="1"/>
</dbReference>
<evidence type="ECO:0000259" key="8">
    <source>
        <dbReference type="PROSITE" id="PS51471"/>
    </source>
</evidence>
<dbReference type="EMBL" id="CDMZ01005898">
    <property type="protein sequence ID" value="CEM55671.1"/>
    <property type="molecule type" value="Genomic_DNA"/>
</dbReference>
<feature type="signal peptide" evidence="7">
    <location>
        <begin position="1"/>
        <end position="26"/>
    </location>
</feature>
<dbReference type="PROSITE" id="PS51471">
    <property type="entry name" value="FE2OG_OXY"/>
    <property type="match status" value="1"/>
</dbReference>
<dbReference type="PANTHER" id="PTHR10869:SF246">
    <property type="entry name" value="TRANSMEMBRANE PROLYL 4-HYDROXYLASE"/>
    <property type="match status" value="1"/>
</dbReference>
<evidence type="ECO:0000256" key="1">
    <source>
        <dbReference type="ARBA" id="ARBA00001961"/>
    </source>
</evidence>
<evidence type="ECO:0000256" key="2">
    <source>
        <dbReference type="ARBA" id="ARBA00022723"/>
    </source>
</evidence>
<feature type="domain" description="Fe2OG dioxygenase" evidence="8">
    <location>
        <begin position="473"/>
        <end position="602"/>
    </location>
</feature>
<feature type="region of interest" description="Disordered" evidence="6">
    <location>
        <begin position="618"/>
        <end position="640"/>
    </location>
</feature>
<evidence type="ECO:0000256" key="6">
    <source>
        <dbReference type="SAM" id="MobiDB-lite"/>
    </source>
</evidence>